<protein>
    <recommendedName>
        <fullName evidence="1">DUF3806 domain-containing protein</fullName>
    </recommendedName>
</protein>
<evidence type="ECO:0000313" key="2">
    <source>
        <dbReference type="EMBL" id="TWT87001.1"/>
    </source>
</evidence>
<evidence type="ECO:0000313" key="3">
    <source>
        <dbReference type="Proteomes" id="UP000320176"/>
    </source>
</evidence>
<comment type="caution">
    <text evidence="2">The sequence shown here is derived from an EMBL/GenBank/DDBJ whole genome shotgun (WGS) entry which is preliminary data.</text>
</comment>
<dbReference type="AlphaFoldDB" id="A0A5C5ZJJ5"/>
<sequence length="144" mass="15817">MDIRPLDETEVEGFDSEREWLDAYLRRFGPEHVLKKAPNDIPTLQSLLDAEPFASGDEAALELLGGAFGDVVAETLGFEWVVATDEHGSDFAIKHPSRMVLAFPRDMIVKRVEAGDVINMTELYQGVVSALEEQIAADGVARDG</sequence>
<dbReference type="Gene3D" id="1.20.120.1090">
    <property type="match status" value="1"/>
</dbReference>
<keyword evidence="3" id="KW-1185">Reference proteome</keyword>
<dbReference type="Proteomes" id="UP000320176">
    <property type="component" value="Unassembled WGS sequence"/>
</dbReference>
<accession>A0A5C5ZJJ5</accession>
<reference evidence="2 3" key="1">
    <citation type="submission" date="2019-02" db="EMBL/GenBank/DDBJ databases">
        <title>Deep-cultivation of Planctomycetes and their phenomic and genomic characterization uncovers novel biology.</title>
        <authorList>
            <person name="Wiegand S."/>
            <person name="Jogler M."/>
            <person name="Boedeker C."/>
            <person name="Pinto D."/>
            <person name="Vollmers J."/>
            <person name="Rivas-Marin E."/>
            <person name="Kohn T."/>
            <person name="Peeters S.H."/>
            <person name="Heuer A."/>
            <person name="Rast P."/>
            <person name="Oberbeckmann S."/>
            <person name="Bunk B."/>
            <person name="Jeske O."/>
            <person name="Meyerdierks A."/>
            <person name="Storesund J.E."/>
            <person name="Kallscheuer N."/>
            <person name="Luecker S."/>
            <person name="Lage O.M."/>
            <person name="Pohl T."/>
            <person name="Merkel B.J."/>
            <person name="Hornburger P."/>
            <person name="Mueller R.-W."/>
            <person name="Bruemmer F."/>
            <person name="Labrenz M."/>
            <person name="Spormann A.M."/>
            <person name="Op Den Camp H."/>
            <person name="Overmann J."/>
            <person name="Amann R."/>
            <person name="Jetten M.S.M."/>
            <person name="Mascher T."/>
            <person name="Medema M.H."/>
            <person name="Devos D.P."/>
            <person name="Kaster A.-K."/>
            <person name="Ovreas L."/>
            <person name="Rohde M."/>
            <person name="Galperin M.Y."/>
            <person name="Jogler C."/>
        </authorList>
    </citation>
    <scope>NUCLEOTIDE SEQUENCE [LARGE SCALE GENOMIC DNA]</scope>
    <source>
        <strain evidence="2 3">Pla52n</strain>
    </source>
</reference>
<proteinExistence type="predicted"/>
<dbReference type="InterPro" id="IPR024266">
    <property type="entry name" value="DUF3806"/>
</dbReference>
<dbReference type="Pfam" id="PF12713">
    <property type="entry name" value="DUF3806"/>
    <property type="match status" value="1"/>
</dbReference>
<evidence type="ECO:0000259" key="1">
    <source>
        <dbReference type="Pfam" id="PF12713"/>
    </source>
</evidence>
<organism evidence="2 3">
    <name type="scientific">Stieleria varia</name>
    <dbReference type="NCBI Taxonomy" id="2528005"/>
    <lineage>
        <taxon>Bacteria</taxon>
        <taxon>Pseudomonadati</taxon>
        <taxon>Planctomycetota</taxon>
        <taxon>Planctomycetia</taxon>
        <taxon>Pirellulales</taxon>
        <taxon>Pirellulaceae</taxon>
        <taxon>Stieleria</taxon>
    </lineage>
</organism>
<dbReference type="EMBL" id="SJPN01000039">
    <property type="protein sequence ID" value="TWT87001.1"/>
    <property type="molecule type" value="Genomic_DNA"/>
</dbReference>
<gene>
    <name evidence="2" type="ORF">Pla52n_70580</name>
</gene>
<feature type="domain" description="DUF3806" evidence="1">
    <location>
        <begin position="40"/>
        <end position="124"/>
    </location>
</feature>
<dbReference type="RefSeq" id="WP_146523867.1">
    <property type="nucleotide sequence ID" value="NZ_CP151726.1"/>
</dbReference>
<dbReference type="OrthoDB" id="275864at2"/>
<name>A0A5C5ZJJ5_9BACT</name>